<evidence type="ECO:0000313" key="6">
    <source>
        <dbReference type="Proteomes" id="UP000694548"/>
    </source>
</evidence>
<dbReference type="PRINTS" id="PR00001">
    <property type="entry name" value="GLABLOOD"/>
</dbReference>
<dbReference type="GO" id="GO:0005886">
    <property type="term" value="C:plasma membrane"/>
    <property type="evidence" value="ECO:0007669"/>
    <property type="project" value="TreeGrafter"/>
</dbReference>
<dbReference type="PROSITE" id="PS50998">
    <property type="entry name" value="GLA_2"/>
    <property type="match status" value="1"/>
</dbReference>
<keyword evidence="1" id="KW-1015">Disulfide bond</keyword>
<keyword evidence="3" id="KW-0812">Transmembrane</keyword>
<accession>A0A8C6PT12</accession>
<dbReference type="GO" id="GO:0005615">
    <property type="term" value="C:extracellular space"/>
    <property type="evidence" value="ECO:0007669"/>
    <property type="project" value="TreeGrafter"/>
</dbReference>
<dbReference type="Ensembl" id="ENSNFUT00015050604.1">
    <property type="protein sequence ID" value="ENSNFUP00015048496.1"/>
    <property type="gene ID" value="ENSNFUG00015022839.1"/>
</dbReference>
<keyword evidence="3" id="KW-1133">Transmembrane helix</keyword>
<dbReference type="FunFam" id="4.10.740.10:FF:000001">
    <property type="entry name" value="vitamin K-dependent protein S"/>
    <property type="match status" value="1"/>
</dbReference>
<dbReference type="PANTHER" id="PTHR24278:SF38">
    <property type="entry name" value="TRANSMEMBRANE GAMMA-CARBOXYGLUTAMIC ACID PROTEIN 4"/>
    <property type="match status" value="1"/>
</dbReference>
<name>A0A8C6PT12_NOTFU</name>
<evidence type="ECO:0000313" key="5">
    <source>
        <dbReference type="Ensembl" id="ENSNFUP00015048496.1"/>
    </source>
</evidence>
<dbReference type="SUPFAM" id="SSF57630">
    <property type="entry name" value="GLA-domain"/>
    <property type="match status" value="1"/>
</dbReference>
<dbReference type="InterPro" id="IPR017857">
    <property type="entry name" value="Coagulation_fac-like_Gla_dom"/>
</dbReference>
<reference evidence="5" key="3">
    <citation type="submission" date="2025-09" db="UniProtKB">
        <authorList>
            <consortium name="Ensembl"/>
        </authorList>
    </citation>
    <scope>IDENTIFICATION</scope>
</reference>
<organism evidence="5 6">
    <name type="scientific">Nothobranchius furzeri</name>
    <name type="common">Turquoise killifish</name>
    <dbReference type="NCBI Taxonomy" id="105023"/>
    <lineage>
        <taxon>Eukaryota</taxon>
        <taxon>Metazoa</taxon>
        <taxon>Chordata</taxon>
        <taxon>Craniata</taxon>
        <taxon>Vertebrata</taxon>
        <taxon>Euteleostomi</taxon>
        <taxon>Actinopterygii</taxon>
        <taxon>Neopterygii</taxon>
        <taxon>Teleostei</taxon>
        <taxon>Neoteleostei</taxon>
        <taxon>Acanthomorphata</taxon>
        <taxon>Ovalentaria</taxon>
        <taxon>Atherinomorphae</taxon>
        <taxon>Cyprinodontiformes</taxon>
        <taxon>Nothobranchiidae</taxon>
        <taxon>Nothobranchius</taxon>
    </lineage>
</organism>
<proteinExistence type="predicted"/>
<evidence type="ECO:0000256" key="1">
    <source>
        <dbReference type="ARBA" id="ARBA00023157"/>
    </source>
</evidence>
<reference evidence="5" key="2">
    <citation type="submission" date="2025-08" db="UniProtKB">
        <authorList>
            <consortium name="Ensembl"/>
        </authorList>
    </citation>
    <scope>IDENTIFICATION</scope>
</reference>
<dbReference type="SMART" id="SM00069">
    <property type="entry name" value="GLA"/>
    <property type="match status" value="1"/>
</dbReference>
<dbReference type="AlphaFoldDB" id="A0A8C6PT12"/>
<dbReference type="Proteomes" id="UP000694548">
    <property type="component" value="Chromosome sgr16"/>
</dbReference>
<reference evidence="5" key="1">
    <citation type="submission" date="2014-08" db="EMBL/GenBank/DDBJ databases">
        <authorList>
            <person name="Senf B."/>
            <person name="Petzold A."/>
            <person name="Downie B.R."/>
            <person name="Koch P."/>
            <person name="Platzer M."/>
        </authorList>
    </citation>
    <scope>NUCLEOTIDE SEQUENCE [LARGE SCALE GENOMIC DNA]</scope>
    <source>
        <strain evidence="5">GRZ</strain>
    </source>
</reference>
<protein>
    <submittedName>
        <fullName evidence="5">Proline rich Gla (G-carboxyglutamic acid) 2</fullName>
    </submittedName>
</protein>
<dbReference type="PANTHER" id="PTHR24278">
    <property type="entry name" value="COAGULATION FACTOR"/>
    <property type="match status" value="1"/>
</dbReference>
<dbReference type="InterPro" id="IPR050442">
    <property type="entry name" value="Peptidase_S1_coag_factors"/>
</dbReference>
<evidence type="ECO:0000259" key="4">
    <source>
        <dbReference type="PROSITE" id="PS50998"/>
    </source>
</evidence>
<dbReference type="PROSITE" id="PS00011">
    <property type="entry name" value="GLA_1"/>
    <property type="match status" value="1"/>
</dbReference>
<feature type="transmembrane region" description="Helical" evidence="3">
    <location>
        <begin position="90"/>
        <end position="115"/>
    </location>
</feature>
<dbReference type="Pfam" id="PF00594">
    <property type="entry name" value="Gla"/>
    <property type="match status" value="1"/>
</dbReference>
<dbReference type="Gene3D" id="4.10.740.10">
    <property type="entry name" value="Coagulation Factor IX"/>
    <property type="match status" value="1"/>
</dbReference>
<keyword evidence="6" id="KW-1185">Reference proteome</keyword>
<feature type="domain" description="Gla" evidence="4">
    <location>
        <begin position="37"/>
        <end position="83"/>
    </location>
</feature>
<sequence>FPDLAESGVNPFVRYSGKSVLLDEQSAASFLSRSLLYNHWDFELVVPGNLERECLEEVCNYEEAREVFKDDTKTADFWKHYTNATPNVDVSVLVAGILAIVVIAVIATVLGVYFYKKKKTRAPVRMVGDGGPAAEMDPLFGVVVPPPPLPSYNDALNQSGQHDAPPPPYTG</sequence>
<feature type="region of interest" description="Disordered" evidence="2">
    <location>
        <begin position="150"/>
        <end position="171"/>
    </location>
</feature>
<dbReference type="GeneTree" id="ENSGT00940000158268"/>
<dbReference type="InterPro" id="IPR000294">
    <property type="entry name" value="GLA_domain"/>
</dbReference>
<evidence type="ECO:0000256" key="2">
    <source>
        <dbReference type="SAM" id="MobiDB-lite"/>
    </source>
</evidence>
<dbReference type="GO" id="GO:0005509">
    <property type="term" value="F:calcium ion binding"/>
    <property type="evidence" value="ECO:0007669"/>
    <property type="project" value="InterPro"/>
</dbReference>
<dbReference type="InterPro" id="IPR035972">
    <property type="entry name" value="GLA-like_dom_SF"/>
</dbReference>
<keyword evidence="3" id="KW-0472">Membrane</keyword>
<evidence type="ECO:0000256" key="3">
    <source>
        <dbReference type="SAM" id="Phobius"/>
    </source>
</evidence>